<dbReference type="Proteomes" id="UP001295740">
    <property type="component" value="Unassembled WGS sequence"/>
</dbReference>
<dbReference type="InterPro" id="IPR010730">
    <property type="entry name" value="HET"/>
</dbReference>
<sequence>MSPPTTAQDTDKRCAACLFRLQHEVQSLKEDTSFSGDFEPKDVKDYEHCVDIELLERSSKRGCHMCTHIKTTLVDHYGEGQVDDINWERGGFFVGPTMEPWDAFMLADDDSRDGEEFHGKGEAAQDQTVLHPFLGRFSHPSGDTSSAKALGRFQGWLSRCLEEHTHCGGSDEKPMPHRVVEILDYETAQVRLVDTRGTHGKYACLSHRWCPETMPASLTTRRRLVFEDQIPESSLYPLLREAIAVAGQAGMRFIWIDCLCIIQDDPHDWAVEASTMASIYDNAFLTIASTGCESGSGLFAKDTPYDATEIPVTPEASMCIRPVLNHPLWRTKHRAIEISIDETAYPLVNRGWVYQERALSKRTIHFTRTELVWGCVQDTWCECRSTYPLRPDQRADPSTRTAAIVPSHHPQDAAETSWDKIVARYTQMDLSFAEDRLPALGAMARRYAKYHSLNYVAGLWRETLARDLSSWRLNRHGGTVVRPRPRPLPAPTWSWASVAGHVALDSDAEAEAPGEFLDIVGHEVEPVDGGDVYGRLRVARLAVVGPVVIGVLAEAPPHATGGPGPGNSLAPEAPNQGFMRVGDEVLTFRADYDFTAPGPDRLETGMEVGFLLCHRWRCAHGLVLRCVDGEREGAVYERIGTTGQLMYNEHFGIRTPDVPWCLERAERIRITLV</sequence>
<evidence type="ECO:0000313" key="2">
    <source>
        <dbReference type="EMBL" id="CAJ2513530.1"/>
    </source>
</evidence>
<gene>
    <name evidence="2" type="ORF">KHLLAP_LOCUS13998</name>
</gene>
<dbReference type="Pfam" id="PF06985">
    <property type="entry name" value="HET"/>
    <property type="match status" value="1"/>
</dbReference>
<dbReference type="PANTHER" id="PTHR33112">
    <property type="entry name" value="DOMAIN PROTEIN, PUTATIVE-RELATED"/>
    <property type="match status" value="1"/>
</dbReference>
<comment type="caution">
    <text evidence="2">The sequence shown here is derived from an EMBL/GenBank/DDBJ whole genome shotgun (WGS) entry which is preliminary data.</text>
</comment>
<evidence type="ECO:0000259" key="1">
    <source>
        <dbReference type="Pfam" id="PF06985"/>
    </source>
</evidence>
<proteinExistence type="predicted"/>
<dbReference type="EMBL" id="CAUWAG010000020">
    <property type="protein sequence ID" value="CAJ2513530.1"/>
    <property type="molecule type" value="Genomic_DNA"/>
</dbReference>
<reference evidence="2" key="1">
    <citation type="submission" date="2023-10" db="EMBL/GenBank/DDBJ databases">
        <authorList>
            <person name="Hackl T."/>
        </authorList>
    </citation>
    <scope>NUCLEOTIDE SEQUENCE</scope>
</reference>
<protein>
    <submittedName>
        <fullName evidence="2">Uu.00g016490.m01.CDS01</fullName>
    </submittedName>
</protein>
<dbReference type="AlphaFoldDB" id="A0AAI8VZL9"/>
<feature type="domain" description="Heterokaryon incompatibility" evidence="1">
    <location>
        <begin position="202"/>
        <end position="356"/>
    </location>
</feature>
<organism evidence="2 3">
    <name type="scientific">Anthostomella pinea</name>
    <dbReference type="NCBI Taxonomy" id="933095"/>
    <lineage>
        <taxon>Eukaryota</taxon>
        <taxon>Fungi</taxon>
        <taxon>Dikarya</taxon>
        <taxon>Ascomycota</taxon>
        <taxon>Pezizomycotina</taxon>
        <taxon>Sordariomycetes</taxon>
        <taxon>Xylariomycetidae</taxon>
        <taxon>Xylariales</taxon>
        <taxon>Xylariaceae</taxon>
        <taxon>Anthostomella</taxon>
    </lineage>
</organism>
<keyword evidence="3" id="KW-1185">Reference proteome</keyword>
<dbReference type="PANTHER" id="PTHR33112:SF9">
    <property type="entry name" value="HETEROKARYON INCOMPATIBILITY DOMAIN-CONTAINING PROTEIN"/>
    <property type="match status" value="1"/>
</dbReference>
<accession>A0AAI8VZL9</accession>
<name>A0AAI8VZL9_9PEZI</name>
<evidence type="ECO:0000313" key="3">
    <source>
        <dbReference type="Proteomes" id="UP001295740"/>
    </source>
</evidence>